<evidence type="ECO:0000313" key="2">
    <source>
        <dbReference type="Proteomes" id="UP000887159"/>
    </source>
</evidence>
<comment type="caution">
    <text evidence="1">The sequence shown here is derived from an EMBL/GenBank/DDBJ whole genome shotgun (WGS) entry which is preliminary data.</text>
</comment>
<accession>A0A8X7BGZ8</accession>
<dbReference type="EMBL" id="BMAU01021390">
    <property type="protein sequence ID" value="GFY30017.1"/>
    <property type="molecule type" value="Genomic_DNA"/>
</dbReference>
<evidence type="ECO:0000313" key="1">
    <source>
        <dbReference type="EMBL" id="GFY30017.1"/>
    </source>
</evidence>
<sequence length="74" mass="8098">MLPTFYGRVISTPTRDDPIPNQIHSYGGIKEGRSIDLGGKARWGDKGKGSWPPEVPESCSGLGYHVCCLSVCRY</sequence>
<protein>
    <submittedName>
        <fullName evidence="1">Uncharacterized protein</fullName>
    </submittedName>
</protein>
<gene>
    <name evidence="1" type="ORF">TNCV_4073301</name>
</gene>
<organism evidence="1 2">
    <name type="scientific">Trichonephila clavipes</name>
    <name type="common">Golden silk orbweaver</name>
    <name type="synonym">Nephila clavipes</name>
    <dbReference type="NCBI Taxonomy" id="2585209"/>
    <lineage>
        <taxon>Eukaryota</taxon>
        <taxon>Metazoa</taxon>
        <taxon>Ecdysozoa</taxon>
        <taxon>Arthropoda</taxon>
        <taxon>Chelicerata</taxon>
        <taxon>Arachnida</taxon>
        <taxon>Araneae</taxon>
        <taxon>Araneomorphae</taxon>
        <taxon>Entelegynae</taxon>
        <taxon>Araneoidea</taxon>
        <taxon>Nephilidae</taxon>
        <taxon>Trichonephila</taxon>
    </lineage>
</organism>
<reference evidence="1" key="1">
    <citation type="submission" date="2020-08" db="EMBL/GenBank/DDBJ databases">
        <title>Multicomponent nature underlies the extraordinary mechanical properties of spider dragline silk.</title>
        <authorList>
            <person name="Kono N."/>
            <person name="Nakamura H."/>
            <person name="Mori M."/>
            <person name="Yoshida Y."/>
            <person name="Ohtoshi R."/>
            <person name="Malay A.D."/>
            <person name="Moran D.A.P."/>
            <person name="Tomita M."/>
            <person name="Numata K."/>
            <person name="Arakawa K."/>
        </authorList>
    </citation>
    <scope>NUCLEOTIDE SEQUENCE</scope>
</reference>
<name>A0A8X7BGZ8_TRICX</name>
<dbReference type="AlphaFoldDB" id="A0A8X7BGZ8"/>
<dbReference type="Proteomes" id="UP000887159">
    <property type="component" value="Unassembled WGS sequence"/>
</dbReference>
<proteinExistence type="predicted"/>
<keyword evidence="2" id="KW-1185">Reference proteome</keyword>